<protein>
    <submittedName>
        <fullName evidence="3">Sialate O-acetylesterase</fullName>
    </submittedName>
</protein>
<evidence type="ECO:0000313" key="3">
    <source>
        <dbReference type="EMBL" id="MDI9861178.1"/>
    </source>
</evidence>
<dbReference type="InterPro" id="IPR005181">
    <property type="entry name" value="SASA"/>
</dbReference>
<comment type="caution">
    <text evidence="3">The sequence shown here is derived from an EMBL/GenBank/DDBJ whole genome shotgun (WGS) entry which is preliminary data.</text>
</comment>
<evidence type="ECO:0000259" key="2">
    <source>
        <dbReference type="Pfam" id="PF03629"/>
    </source>
</evidence>
<sequence length="474" mass="53772">MKKIKLHILLVLSFCSIFSVKAQIVLPRILGHNMVLQQKKPIHIWGKASVGEQINVQFSGQSAKTTTDAEGNWQVWLKALPASNIPQDLRIEGKEVITLKNILVGEVWLCSGQSNMEYTMRKNSKVKRPNLPDPNPVDELDIAKNPLIRIFLVNRKELVKPDPQHKGWSIAQDSALRSFSAVAYFFAKEVHQQTGVPIGMISSAIPGSRIEPWISEEAFASSPYFKGKKVEGEPAKFYNPMIRPLESFVMKGFLWYQGESNCFLKDSVQYTNKMETLISSWRKAWKDDKMPFYYVQLVPYLYSKSTGKIVLDKETLPTFWQAQANVAQRVKYADFITTTDLADTLTNIHPWYKWEIGKRLALLALKHDYGKKDLVASGPIFKKMKIKNHKAILNFESVGSGLQSKDGKDLSYFSVAGTDGKFYEAKASIIGNHVEVFSEKVPEPKAVRFAWQEDAEPNFFNKEGLPARPFTSVK</sequence>
<evidence type="ECO:0000313" key="4">
    <source>
        <dbReference type="Proteomes" id="UP001236507"/>
    </source>
</evidence>
<dbReference type="PANTHER" id="PTHR22901:SF0">
    <property type="entry name" value="SIALATE O-ACETYLESTERASE"/>
    <property type="match status" value="1"/>
</dbReference>
<gene>
    <name evidence="3" type="ORF">QM524_18315</name>
</gene>
<dbReference type="Gene3D" id="3.40.50.1110">
    <property type="entry name" value="SGNH hydrolase"/>
    <property type="match status" value="1"/>
</dbReference>
<dbReference type="RefSeq" id="WP_283345669.1">
    <property type="nucleotide sequence ID" value="NZ_JASHIF010000018.1"/>
</dbReference>
<name>A0ABT6YDH7_9BACT</name>
<dbReference type="PANTHER" id="PTHR22901">
    <property type="entry name" value="SIALATE O-ACETYLESTERASE"/>
    <property type="match status" value="1"/>
</dbReference>
<dbReference type="EMBL" id="JASHIF010000018">
    <property type="protein sequence ID" value="MDI9861178.1"/>
    <property type="molecule type" value="Genomic_DNA"/>
</dbReference>
<feature type="domain" description="Sialate O-acetylesterase" evidence="2">
    <location>
        <begin position="106"/>
        <end position="361"/>
    </location>
</feature>
<keyword evidence="1" id="KW-0378">Hydrolase</keyword>
<reference evidence="3 4" key="1">
    <citation type="submission" date="2023-05" db="EMBL/GenBank/DDBJ databases">
        <title>Novel species of genus Flectobacillus isolated from stream in China.</title>
        <authorList>
            <person name="Lu H."/>
        </authorList>
    </citation>
    <scope>NUCLEOTIDE SEQUENCE [LARGE SCALE GENOMIC DNA]</scope>
    <source>
        <strain evidence="3 4">KCTC 42575</strain>
    </source>
</reference>
<keyword evidence="4" id="KW-1185">Reference proteome</keyword>
<dbReference type="Proteomes" id="UP001236507">
    <property type="component" value="Unassembled WGS sequence"/>
</dbReference>
<dbReference type="Pfam" id="PF03629">
    <property type="entry name" value="SASA"/>
    <property type="match status" value="1"/>
</dbReference>
<dbReference type="InterPro" id="IPR039329">
    <property type="entry name" value="SIAE"/>
</dbReference>
<dbReference type="InterPro" id="IPR036514">
    <property type="entry name" value="SGNH_hydro_sf"/>
</dbReference>
<evidence type="ECO:0000256" key="1">
    <source>
        <dbReference type="ARBA" id="ARBA00022801"/>
    </source>
</evidence>
<organism evidence="3 4">
    <name type="scientific">Flectobacillus roseus</name>
    <dbReference type="NCBI Taxonomy" id="502259"/>
    <lineage>
        <taxon>Bacteria</taxon>
        <taxon>Pseudomonadati</taxon>
        <taxon>Bacteroidota</taxon>
        <taxon>Cytophagia</taxon>
        <taxon>Cytophagales</taxon>
        <taxon>Flectobacillaceae</taxon>
        <taxon>Flectobacillus</taxon>
    </lineage>
</organism>
<accession>A0ABT6YDH7</accession>
<dbReference type="SUPFAM" id="SSF52266">
    <property type="entry name" value="SGNH hydrolase"/>
    <property type="match status" value="1"/>
</dbReference>
<proteinExistence type="predicted"/>